<accession>A0A235C127</accession>
<feature type="domain" description="DDH" evidence="6">
    <location>
        <begin position="76"/>
        <end position="228"/>
    </location>
</feature>
<dbReference type="PANTHER" id="PTHR30255">
    <property type="entry name" value="SINGLE-STRANDED-DNA-SPECIFIC EXONUCLEASE RECJ"/>
    <property type="match status" value="1"/>
</dbReference>
<dbReference type="Proteomes" id="UP000215215">
    <property type="component" value="Unassembled WGS sequence"/>
</dbReference>
<evidence type="ECO:0000259" key="7">
    <source>
        <dbReference type="Pfam" id="PF02272"/>
    </source>
</evidence>
<evidence type="ECO:0000256" key="2">
    <source>
        <dbReference type="ARBA" id="ARBA00019841"/>
    </source>
</evidence>
<reference evidence="9 10" key="1">
    <citation type="submission" date="2017-07" db="EMBL/GenBank/DDBJ databases">
        <title>Recovery of genomes from metagenomes via a dereplication, aggregation, and scoring strategy.</title>
        <authorList>
            <person name="Sieber C.M."/>
            <person name="Probst A.J."/>
            <person name="Sharrar A."/>
            <person name="Thomas B.C."/>
            <person name="Hess M."/>
            <person name="Tringe S.G."/>
            <person name="Banfield J.F."/>
        </authorList>
    </citation>
    <scope>NUCLEOTIDE SEQUENCE [LARGE SCALE GENOMIC DNA]</scope>
    <source>
        <strain evidence="9">JGI_Cruoil_03_44_89</strain>
    </source>
</reference>
<evidence type="ECO:0000256" key="4">
    <source>
        <dbReference type="ARBA" id="ARBA00022801"/>
    </source>
</evidence>
<dbReference type="GO" id="GO:0004527">
    <property type="term" value="F:exonuclease activity"/>
    <property type="evidence" value="ECO:0007669"/>
    <property type="project" value="UniProtKB-KW"/>
</dbReference>
<comment type="caution">
    <text evidence="9">The sequence shown here is derived from an EMBL/GenBank/DDBJ whole genome shotgun (WGS) entry which is preliminary data.</text>
</comment>
<dbReference type="InterPro" id="IPR041122">
    <property type="entry name" value="RecJ_OB"/>
</dbReference>
<evidence type="ECO:0000256" key="3">
    <source>
        <dbReference type="ARBA" id="ARBA00022722"/>
    </source>
</evidence>
<dbReference type="InterPro" id="IPR051673">
    <property type="entry name" value="SSDNA_exonuclease_RecJ"/>
</dbReference>
<feature type="domain" description="RecJ OB" evidence="8">
    <location>
        <begin position="444"/>
        <end position="484"/>
    </location>
</feature>
<evidence type="ECO:0000313" key="9">
    <source>
        <dbReference type="EMBL" id="OYD17505.1"/>
    </source>
</evidence>
<keyword evidence="4" id="KW-0378">Hydrolase</keyword>
<name>A0A235C127_UNCW3</name>
<dbReference type="PANTHER" id="PTHR30255:SF2">
    <property type="entry name" value="SINGLE-STRANDED-DNA-SPECIFIC EXONUCLEASE RECJ"/>
    <property type="match status" value="1"/>
</dbReference>
<evidence type="ECO:0000259" key="6">
    <source>
        <dbReference type="Pfam" id="PF01368"/>
    </source>
</evidence>
<feature type="domain" description="DHHA1" evidence="7">
    <location>
        <begin position="350"/>
        <end position="427"/>
    </location>
</feature>
<dbReference type="InterPro" id="IPR001667">
    <property type="entry name" value="DDH_dom"/>
</dbReference>
<gene>
    <name evidence="9" type="ORF">CH333_00735</name>
</gene>
<evidence type="ECO:0000259" key="8">
    <source>
        <dbReference type="Pfam" id="PF17768"/>
    </source>
</evidence>
<evidence type="ECO:0000313" key="10">
    <source>
        <dbReference type="Proteomes" id="UP000215215"/>
    </source>
</evidence>
<dbReference type="InterPro" id="IPR038763">
    <property type="entry name" value="DHH_sf"/>
</dbReference>
<proteinExistence type="inferred from homology"/>
<sequence length="529" mass="59420">MKKWKIKDRPKTSHLQKELGISAVLATILYRRNIEDVDEARQFLSPNISHLHSPFLFPDMDKAVDRIKEAIKKRERILVWGDEDVDGMTSTTVLYKVLGDLGASVSYWIPRRATHGIGLSVERIDGAFENGETLIITVDCGSSDESVVRYAGERGIDVIVTDHHEVRQPPNSFAFLNPKGSSYPFKQLAGVGVSLKLALGLTNRILGIETSDFCRMRRDLLPLVLLGTISDRVPLLGENRILVKTCIEAFQNVKQSFVQAIREVIGVTEPVVEEVFEKVTPVLSAGRGMEVENPLMRFFLSDRVDVAREILGRLLNAQRVFEEEFEVVYRECVRRVSENGIIVLDDVPFQFLASCASRLVKETGRPAILIGHKSGDVYVGEGRAPSDFNLVEFFSENEELFIGFGGHKPAAGFSIREENIGLFKKEASMVEYKSKIDRDDILQIDVVVDMDEFSCELFDELMLLSPYGEGNPKPILATMNAKLERDNSGYKLMGIPITGKGTLAVDKRFDIAYSKGDRGVLRIEDWRER</sequence>
<evidence type="ECO:0000256" key="1">
    <source>
        <dbReference type="ARBA" id="ARBA00005915"/>
    </source>
</evidence>
<dbReference type="GO" id="GO:0003676">
    <property type="term" value="F:nucleic acid binding"/>
    <property type="evidence" value="ECO:0007669"/>
    <property type="project" value="InterPro"/>
</dbReference>
<dbReference type="Gene3D" id="3.90.1640.30">
    <property type="match status" value="1"/>
</dbReference>
<keyword evidence="5" id="KW-0269">Exonuclease</keyword>
<dbReference type="Gene3D" id="3.10.310.30">
    <property type="match status" value="1"/>
</dbReference>
<dbReference type="Pfam" id="PF02272">
    <property type="entry name" value="DHHA1"/>
    <property type="match status" value="1"/>
</dbReference>
<protein>
    <recommendedName>
        <fullName evidence="2">Single-stranded-DNA-specific exonuclease RecJ</fullName>
    </recommendedName>
</protein>
<dbReference type="SUPFAM" id="SSF64182">
    <property type="entry name" value="DHH phosphoesterases"/>
    <property type="match status" value="1"/>
</dbReference>
<dbReference type="InterPro" id="IPR003156">
    <property type="entry name" value="DHHA1_dom"/>
</dbReference>
<dbReference type="AlphaFoldDB" id="A0A235C127"/>
<dbReference type="Pfam" id="PF01368">
    <property type="entry name" value="DHH"/>
    <property type="match status" value="1"/>
</dbReference>
<dbReference type="EMBL" id="NOZQ01000011">
    <property type="protein sequence ID" value="OYD17505.1"/>
    <property type="molecule type" value="Genomic_DNA"/>
</dbReference>
<keyword evidence="3" id="KW-0540">Nuclease</keyword>
<dbReference type="Pfam" id="PF17768">
    <property type="entry name" value="RecJ_OB"/>
    <property type="match status" value="1"/>
</dbReference>
<evidence type="ECO:0000256" key="5">
    <source>
        <dbReference type="ARBA" id="ARBA00022839"/>
    </source>
</evidence>
<organism evidence="9 10">
    <name type="scientific">candidate division WOR-3 bacterium JGI_Cruoil_03_44_89</name>
    <dbReference type="NCBI Taxonomy" id="1973748"/>
    <lineage>
        <taxon>Bacteria</taxon>
        <taxon>Bacteria division WOR-3</taxon>
    </lineage>
</organism>
<comment type="similarity">
    <text evidence="1">Belongs to the RecJ family.</text>
</comment>